<sequence>MASVSGLGGFDSASLVDQLMALEKLPQQRLQSRASSEQLQLNSLQTLNSKVASLATRAAAAADLATWGGLAATSTDAKVGVSAGATASPGSLTIKVEKTALSHQLGFTSTAARTDAVVAGGTQVTLDRLDGTTTTIDTKDGTLQGLADALNDPANKTGVRASLVSTAGGFRLLVESTTTGRASDFGLTNADGSALLGGATARAGQDAELGLGAGITVTSPTNTFTDLVPGVTVTVAAGSAGTTSEVTVSRDEAGALKLVKDLVDSLNSVLTEMSSLTAYGTGTAGTGKGMLAGDSTVRSVQAELRATIFGSGNESLSAYGIEIDRTGAFKLDEDAFKKTYAADPAGTAASISGGFAARVEAAADAASNKDTGLLTAAVTGRKAGIERLNDSVEAWDLRLELRRTALSRQFTALETALSTMNSQSTWLAGQISALGSSSNS</sequence>
<comment type="function">
    <text evidence="5">Required for morphogenesis and for the elongation of the flagellar filament by facilitating polymerization of the flagellin monomers at the tip of growing filament. Forms a capping structure, which prevents flagellin subunits (transported through the central channel of the flagellum) from leaking out without polymerization at the distal end.</text>
</comment>
<name>A0ABT8FFW1_9ACTN</name>
<reference evidence="8" key="1">
    <citation type="submission" date="2023-06" db="EMBL/GenBank/DDBJ databases">
        <title>Draft genome sequence of Nocardioides sp. SOB77.</title>
        <authorList>
            <person name="Zhang G."/>
        </authorList>
    </citation>
    <scope>NUCLEOTIDE SEQUENCE</scope>
    <source>
        <strain evidence="8">SOB77</strain>
    </source>
</reference>
<keyword evidence="5" id="KW-0964">Secreted</keyword>
<dbReference type="EMBL" id="JAUHJQ010000004">
    <property type="protein sequence ID" value="MDN4173572.1"/>
    <property type="molecule type" value="Genomic_DNA"/>
</dbReference>
<dbReference type="Pfam" id="PF02465">
    <property type="entry name" value="FliD_N"/>
    <property type="match status" value="1"/>
</dbReference>
<evidence type="ECO:0000313" key="8">
    <source>
        <dbReference type="EMBL" id="MDN4173572.1"/>
    </source>
</evidence>
<evidence type="ECO:0000256" key="4">
    <source>
        <dbReference type="ARBA" id="ARBA00023143"/>
    </source>
</evidence>
<dbReference type="InterPro" id="IPR010810">
    <property type="entry name" value="Flagellin_hook_IN_motif"/>
</dbReference>
<comment type="subcellular location">
    <subcellularLocation>
        <location evidence="5">Secreted</location>
    </subcellularLocation>
    <subcellularLocation>
        <location evidence="5">Bacterial flagellum</location>
    </subcellularLocation>
</comment>
<evidence type="ECO:0000259" key="6">
    <source>
        <dbReference type="Pfam" id="PF02465"/>
    </source>
</evidence>
<evidence type="ECO:0000256" key="3">
    <source>
        <dbReference type="ARBA" id="ARBA00023054"/>
    </source>
</evidence>
<dbReference type="InterPro" id="IPR010809">
    <property type="entry name" value="FliD_C"/>
</dbReference>
<evidence type="ECO:0000259" key="7">
    <source>
        <dbReference type="Pfam" id="PF07195"/>
    </source>
</evidence>
<feature type="domain" description="Flagellar hook-associated protein 2 C-terminal" evidence="7">
    <location>
        <begin position="204"/>
        <end position="422"/>
    </location>
</feature>
<feature type="domain" description="Flagellar hook-associated protein 2 N-terminal" evidence="6">
    <location>
        <begin position="9"/>
        <end position="103"/>
    </location>
</feature>
<evidence type="ECO:0000256" key="2">
    <source>
        <dbReference type="ARBA" id="ARBA00011255"/>
    </source>
</evidence>
<dbReference type="Pfam" id="PF07196">
    <property type="entry name" value="Flagellin_IN"/>
    <property type="match status" value="1"/>
</dbReference>
<comment type="subunit">
    <text evidence="2 5">Homopentamer.</text>
</comment>
<comment type="similarity">
    <text evidence="1 5">Belongs to the FliD family.</text>
</comment>
<keyword evidence="4 5" id="KW-0975">Bacterial flagellum</keyword>
<keyword evidence="8" id="KW-0969">Cilium</keyword>
<evidence type="ECO:0000313" key="9">
    <source>
        <dbReference type="Proteomes" id="UP001168620"/>
    </source>
</evidence>
<evidence type="ECO:0000256" key="1">
    <source>
        <dbReference type="ARBA" id="ARBA00009764"/>
    </source>
</evidence>
<organism evidence="8 9">
    <name type="scientific">Nocardioides oceani</name>
    <dbReference type="NCBI Taxonomy" id="3058369"/>
    <lineage>
        <taxon>Bacteria</taxon>
        <taxon>Bacillati</taxon>
        <taxon>Actinomycetota</taxon>
        <taxon>Actinomycetes</taxon>
        <taxon>Propionibacteriales</taxon>
        <taxon>Nocardioidaceae</taxon>
        <taxon>Nocardioides</taxon>
    </lineage>
</organism>
<dbReference type="InterPro" id="IPR003481">
    <property type="entry name" value="FliD_N"/>
</dbReference>
<dbReference type="Pfam" id="PF07195">
    <property type="entry name" value="FliD_C"/>
    <property type="match status" value="1"/>
</dbReference>
<comment type="caution">
    <text evidence="8">The sequence shown here is derived from an EMBL/GenBank/DDBJ whole genome shotgun (WGS) entry which is preliminary data.</text>
</comment>
<keyword evidence="9" id="KW-1185">Reference proteome</keyword>
<protein>
    <recommendedName>
        <fullName evidence="5">Flagellar hook-associated protein 2</fullName>
        <shortName evidence="5">HAP2</shortName>
    </recommendedName>
    <alternativeName>
        <fullName evidence="5">Flagellar cap protein</fullName>
    </alternativeName>
</protein>
<keyword evidence="3" id="KW-0175">Coiled coil</keyword>
<keyword evidence="8" id="KW-0966">Cell projection</keyword>
<evidence type="ECO:0000256" key="5">
    <source>
        <dbReference type="RuleBase" id="RU362066"/>
    </source>
</evidence>
<keyword evidence="8" id="KW-0282">Flagellum</keyword>
<gene>
    <name evidence="8" type="primary">fliD</name>
    <name evidence="8" type="ORF">QWY28_11495</name>
</gene>
<proteinExistence type="inferred from homology"/>
<dbReference type="PANTHER" id="PTHR30288:SF0">
    <property type="entry name" value="FLAGELLAR HOOK-ASSOCIATED PROTEIN 2"/>
    <property type="match status" value="1"/>
</dbReference>
<accession>A0ABT8FFW1</accession>
<dbReference type="RefSeq" id="WP_300952688.1">
    <property type="nucleotide sequence ID" value="NZ_JAUHJQ010000004.1"/>
</dbReference>
<dbReference type="PANTHER" id="PTHR30288">
    <property type="entry name" value="FLAGELLAR CAP/ASSEMBLY PROTEIN FLID"/>
    <property type="match status" value="1"/>
</dbReference>
<dbReference type="Proteomes" id="UP001168620">
    <property type="component" value="Unassembled WGS sequence"/>
</dbReference>
<dbReference type="InterPro" id="IPR040026">
    <property type="entry name" value="FliD"/>
</dbReference>